<comment type="caution">
    <text evidence="2">The sequence shown here is derived from an EMBL/GenBank/DDBJ whole genome shotgun (WGS) entry which is preliminary data.</text>
</comment>
<evidence type="ECO:0000313" key="3">
    <source>
        <dbReference type="Proteomes" id="UP001519363"/>
    </source>
</evidence>
<accession>A0ABS5A787</accession>
<keyword evidence="3" id="KW-1185">Reference proteome</keyword>
<protein>
    <submittedName>
        <fullName evidence="2">Pyruvate/2-oxoglutarate dehydrogenase complex dihydrolipoamide acyltransferase (E2) component</fullName>
    </submittedName>
</protein>
<proteinExistence type="predicted"/>
<keyword evidence="2" id="KW-0808">Transferase</keyword>
<name>A0ABS5A787_9PSEU</name>
<feature type="signal peptide" evidence="1">
    <location>
        <begin position="1"/>
        <end position="27"/>
    </location>
</feature>
<feature type="chain" id="PRO_5045167416" evidence="1">
    <location>
        <begin position="28"/>
        <end position="185"/>
    </location>
</feature>
<organism evidence="2 3">
    <name type="scientific">Crossiella equi</name>
    <dbReference type="NCBI Taxonomy" id="130796"/>
    <lineage>
        <taxon>Bacteria</taxon>
        <taxon>Bacillati</taxon>
        <taxon>Actinomycetota</taxon>
        <taxon>Actinomycetes</taxon>
        <taxon>Pseudonocardiales</taxon>
        <taxon>Pseudonocardiaceae</taxon>
        <taxon>Crossiella</taxon>
    </lineage>
</organism>
<gene>
    <name evidence="2" type="ORF">JOF53_001048</name>
</gene>
<evidence type="ECO:0000313" key="2">
    <source>
        <dbReference type="EMBL" id="MBP2472176.1"/>
    </source>
</evidence>
<evidence type="ECO:0000256" key="1">
    <source>
        <dbReference type="SAM" id="SignalP"/>
    </source>
</evidence>
<dbReference type="RefSeq" id="WP_209706404.1">
    <property type="nucleotide sequence ID" value="NZ_JAGIOO010000001.1"/>
</dbReference>
<keyword evidence="2" id="KW-0670">Pyruvate</keyword>
<dbReference type="Proteomes" id="UP001519363">
    <property type="component" value="Unassembled WGS sequence"/>
</dbReference>
<sequence length="185" mass="18974">MPATRLAAGVVTALAVTAVALGAAALAAPAAAPPPRPLPLAAPAAAPAAGAENVPPHSVEDFVHPDAERLKAERNITLRKGNGGIRLVDCGPGELIRLSSAEVPEPEICFQVTRVPAPGVVPAYLAMELQDVYLIRTTNQATTAKITVSGQTTEKQLEKDKWNSIGSGTGTGAPPATLLELRVTP</sequence>
<dbReference type="EMBL" id="JAGIOO010000001">
    <property type="protein sequence ID" value="MBP2472176.1"/>
    <property type="molecule type" value="Genomic_DNA"/>
</dbReference>
<reference evidence="2 3" key="1">
    <citation type="submission" date="2021-03" db="EMBL/GenBank/DDBJ databases">
        <title>Sequencing the genomes of 1000 actinobacteria strains.</title>
        <authorList>
            <person name="Klenk H.-P."/>
        </authorList>
    </citation>
    <scope>NUCLEOTIDE SEQUENCE [LARGE SCALE GENOMIC DNA]</scope>
    <source>
        <strain evidence="2 3">DSM 44580</strain>
    </source>
</reference>
<keyword evidence="1" id="KW-0732">Signal</keyword>
<keyword evidence="2" id="KW-0012">Acyltransferase</keyword>
<dbReference type="GO" id="GO:0016746">
    <property type="term" value="F:acyltransferase activity"/>
    <property type="evidence" value="ECO:0007669"/>
    <property type="project" value="UniProtKB-KW"/>
</dbReference>